<dbReference type="PANTHER" id="PTHR36492">
    <property type="match status" value="1"/>
</dbReference>
<dbReference type="Gene3D" id="3.60.21.10">
    <property type="match status" value="1"/>
</dbReference>
<dbReference type="InterPro" id="IPR004843">
    <property type="entry name" value="Calcineurin-like_PHP"/>
</dbReference>
<accession>A0A7W7VLX9</accession>
<reference evidence="3 4" key="1">
    <citation type="submission" date="2020-08" db="EMBL/GenBank/DDBJ databases">
        <title>Genomic Encyclopedia of Type Strains, Phase III (KMG-III): the genomes of soil and plant-associated and newly described type strains.</title>
        <authorList>
            <person name="Whitman W."/>
        </authorList>
    </citation>
    <scope>NUCLEOTIDE SEQUENCE [LARGE SCALE GENOMIC DNA]</scope>
    <source>
        <strain evidence="3 4">CECT 8840</strain>
    </source>
</reference>
<proteinExistence type="predicted"/>
<dbReference type="PANTHER" id="PTHR36492:SF2">
    <property type="entry name" value="[ACYL-CARRIER-PROTEIN] PHOSPHODIESTERASE PPTH"/>
    <property type="match status" value="1"/>
</dbReference>
<dbReference type="RefSeq" id="WP_184713929.1">
    <property type="nucleotide sequence ID" value="NZ_JACHJP010000002.1"/>
</dbReference>
<evidence type="ECO:0000256" key="1">
    <source>
        <dbReference type="SAM" id="MobiDB-lite"/>
    </source>
</evidence>
<dbReference type="Pfam" id="PF00149">
    <property type="entry name" value="Metallophos"/>
    <property type="match status" value="1"/>
</dbReference>
<sequence>MTSLLAISDLHIGYQENRRIVEELRPSSASDWLLVAGDVSEAVADVEWALRLLSERFAKVVWVPGNHELWTHPSDPVQLRGEERYRHLVTVCQDLGVVTPEDPYPTWEGPGGPVTVAPLFVLYDYTFRVPGAATEEEALALAYEKGVVCTDEMFLHPDPLPSRAAWCRARVAETERRLAERPGGLPTVLVNHYPLVREPTRILRHPEFAIWCGTELTADWHLRFDAAAVVYGHLHIPRTTWHDGVRFEEVSLGYPREWRPRPTPPGRPRLILPAPGTAS</sequence>
<dbReference type="InterPro" id="IPR029052">
    <property type="entry name" value="Metallo-depent_PP-like"/>
</dbReference>
<comment type="caution">
    <text evidence="3">The sequence shown here is derived from an EMBL/GenBank/DDBJ whole genome shotgun (WGS) entry which is preliminary data.</text>
</comment>
<organism evidence="3 4">
    <name type="scientific">Streptosporangium saharense</name>
    <dbReference type="NCBI Taxonomy" id="1706840"/>
    <lineage>
        <taxon>Bacteria</taxon>
        <taxon>Bacillati</taxon>
        <taxon>Actinomycetota</taxon>
        <taxon>Actinomycetes</taxon>
        <taxon>Streptosporangiales</taxon>
        <taxon>Streptosporangiaceae</taxon>
        <taxon>Streptosporangium</taxon>
    </lineage>
</organism>
<dbReference type="CDD" id="cd00838">
    <property type="entry name" value="MPP_superfamily"/>
    <property type="match status" value="1"/>
</dbReference>
<evidence type="ECO:0000313" key="3">
    <source>
        <dbReference type="EMBL" id="MBB4915241.1"/>
    </source>
</evidence>
<gene>
    <name evidence="3" type="ORF">FHS44_002326</name>
</gene>
<protein>
    <submittedName>
        <fullName evidence="3">3',5'-cyclic AMP phosphodiesterase CpdA</fullName>
    </submittedName>
</protein>
<keyword evidence="4" id="KW-1185">Reference proteome</keyword>
<evidence type="ECO:0000313" key="4">
    <source>
        <dbReference type="Proteomes" id="UP000552644"/>
    </source>
</evidence>
<dbReference type="EMBL" id="JACHJP010000002">
    <property type="protein sequence ID" value="MBB4915241.1"/>
    <property type="molecule type" value="Genomic_DNA"/>
</dbReference>
<dbReference type="SUPFAM" id="SSF56300">
    <property type="entry name" value="Metallo-dependent phosphatases"/>
    <property type="match status" value="1"/>
</dbReference>
<feature type="region of interest" description="Disordered" evidence="1">
    <location>
        <begin position="257"/>
        <end position="279"/>
    </location>
</feature>
<feature type="domain" description="Calcineurin-like phosphoesterase" evidence="2">
    <location>
        <begin position="4"/>
        <end position="237"/>
    </location>
</feature>
<dbReference type="InterPro" id="IPR052963">
    <property type="entry name" value="Pantetheine_PDE"/>
</dbReference>
<dbReference type="Proteomes" id="UP000552644">
    <property type="component" value="Unassembled WGS sequence"/>
</dbReference>
<dbReference type="GO" id="GO:0016787">
    <property type="term" value="F:hydrolase activity"/>
    <property type="evidence" value="ECO:0007669"/>
    <property type="project" value="InterPro"/>
</dbReference>
<dbReference type="AlphaFoldDB" id="A0A7W7VLX9"/>
<evidence type="ECO:0000259" key="2">
    <source>
        <dbReference type="Pfam" id="PF00149"/>
    </source>
</evidence>
<name>A0A7W7VLX9_9ACTN</name>